<sequence length="65" mass="7473">MKITISFQEPETDQAGAAVYELRRLFPSVRIRTDRKEPYRHTYLTTKEPRMNLEGTESGPGKDGC</sequence>
<proteinExistence type="predicted"/>
<reference evidence="1" key="1">
    <citation type="journal article" date="2021" name="Proc. Natl. Acad. Sci. U.S.A.">
        <title>A Catalog of Tens of Thousands of Viruses from Human Metagenomes Reveals Hidden Associations with Chronic Diseases.</title>
        <authorList>
            <person name="Tisza M.J."/>
            <person name="Buck C.B."/>
        </authorList>
    </citation>
    <scope>NUCLEOTIDE SEQUENCE</scope>
    <source>
        <strain evidence="1">Ct89I2</strain>
    </source>
</reference>
<protein>
    <submittedName>
        <fullName evidence="1">Uncharacterized protein</fullName>
    </submittedName>
</protein>
<evidence type="ECO:0000313" key="1">
    <source>
        <dbReference type="EMBL" id="DAF60724.1"/>
    </source>
</evidence>
<name>A0A8S5TBN0_9CAUD</name>
<dbReference type="EMBL" id="BK032795">
    <property type="protein sequence ID" value="DAF60724.1"/>
    <property type="molecule type" value="Genomic_DNA"/>
</dbReference>
<organism evidence="1">
    <name type="scientific">Myoviridae sp. ct89I2</name>
    <dbReference type="NCBI Taxonomy" id="2827662"/>
    <lineage>
        <taxon>Viruses</taxon>
        <taxon>Duplodnaviria</taxon>
        <taxon>Heunggongvirae</taxon>
        <taxon>Uroviricota</taxon>
        <taxon>Caudoviricetes</taxon>
    </lineage>
</organism>
<accession>A0A8S5TBN0</accession>